<organism evidence="5 6">
    <name type="scientific">Candidatus Onthocola gallistercoris</name>
    <dbReference type="NCBI Taxonomy" id="2840876"/>
    <lineage>
        <taxon>Bacteria</taxon>
        <taxon>Bacillati</taxon>
        <taxon>Bacillota</taxon>
        <taxon>Bacilli</taxon>
        <taxon>Candidatus Onthocola</taxon>
    </lineage>
</organism>
<dbReference type="InterPro" id="IPR003439">
    <property type="entry name" value="ABC_transporter-like_ATP-bd"/>
</dbReference>
<dbReference type="AlphaFoldDB" id="A0A9D1HHN3"/>
<dbReference type="SMART" id="SM00382">
    <property type="entry name" value="AAA"/>
    <property type="match status" value="1"/>
</dbReference>
<dbReference type="EMBL" id="DVLT01000055">
    <property type="protein sequence ID" value="HIU03434.1"/>
    <property type="molecule type" value="Genomic_DNA"/>
</dbReference>
<evidence type="ECO:0000313" key="5">
    <source>
        <dbReference type="EMBL" id="HIU03434.1"/>
    </source>
</evidence>
<dbReference type="InterPro" id="IPR003593">
    <property type="entry name" value="AAA+_ATPase"/>
</dbReference>
<keyword evidence="1" id="KW-0813">Transport</keyword>
<keyword evidence="2" id="KW-0547">Nucleotide-binding</keyword>
<dbReference type="Pfam" id="PF00005">
    <property type="entry name" value="ABC_tran"/>
    <property type="match status" value="1"/>
</dbReference>
<evidence type="ECO:0000313" key="6">
    <source>
        <dbReference type="Proteomes" id="UP000824164"/>
    </source>
</evidence>
<reference evidence="5" key="1">
    <citation type="submission" date="2020-10" db="EMBL/GenBank/DDBJ databases">
        <authorList>
            <person name="Gilroy R."/>
        </authorList>
    </citation>
    <scope>NUCLEOTIDE SEQUENCE</scope>
    <source>
        <strain evidence="5">CHK187-14744</strain>
    </source>
</reference>
<comment type="caution">
    <text evidence="5">The sequence shown here is derived from an EMBL/GenBank/DDBJ whole genome shotgun (WGS) entry which is preliminary data.</text>
</comment>
<proteinExistence type="predicted"/>
<dbReference type="PANTHER" id="PTHR42781">
    <property type="entry name" value="SPERMIDINE/PUTRESCINE IMPORT ATP-BINDING PROTEIN POTA"/>
    <property type="match status" value="1"/>
</dbReference>
<dbReference type="SUPFAM" id="SSF52540">
    <property type="entry name" value="P-loop containing nucleoside triphosphate hydrolases"/>
    <property type="match status" value="1"/>
</dbReference>
<evidence type="ECO:0000256" key="3">
    <source>
        <dbReference type="ARBA" id="ARBA00022840"/>
    </source>
</evidence>
<dbReference type="PANTHER" id="PTHR42781:SF4">
    <property type="entry name" value="SPERMIDINE_PUTRESCINE IMPORT ATP-BINDING PROTEIN POTA"/>
    <property type="match status" value="1"/>
</dbReference>
<dbReference type="InterPro" id="IPR027417">
    <property type="entry name" value="P-loop_NTPase"/>
</dbReference>
<evidence type="ECO:0000256" key="2">
    <source>
        <dbReference type="ARBA" id="ARBA00022741"/>
    </source>
</evidence>
<dbReference type="Gene3D" id="3.40.50.300">
    <property type="entry name" value="P-loop containing nucleotide triphosphate hydrolases"/>
    <property type="match status" value="1"/>
</dbReference>
<dbReference type="GO" id="GO:0016887">
    <property type="term" value="F:ATP hydrolysis activity"/>
    <property type="evidence" value="ECO:0007669"/>
    <property type="project" value="InterPro"/>
</dbReference>
<feature type="domain" description="ABC transporter" evidence="4">
    <location>
        <begin position="2"/>
        <end position="230"/>
    </location>
</feature>
<accession>A0A9D1HHN3</accession>
<gene>
    <name evidence="5" type="ORF">IAB63_09315</name>
</gene>
<name>A0A9D1HHN3_9FIRM</name>
<protein>
    <submittedName>
        <fullName evidence="5">ATP-binding cassette domain-containing protein</fullName>
    </submittedName>
</protein>
<dbReference type="GO" id="GO:0005524">
    <property type="term" value="F:ATP binding"/>
    <property type="evidence" value="ECO:0007669"/>
    <property type="project" value="UniProtKB-KW"/>
</dbReference>
<dbReference type="InterPro" id="IPR050093">
    <property type="entry name" value="ABC_SmlMolc_Importer"/>
</dbReference>
<evidence type="ECO:0000259" key="4">
    <source>
        <dbReference type="PROSITE" id="PS50893"/>
    </source>
</evidence>
<keyword evidence="3 5" id="KW-0067">ATP-binding</keyword>
<evidence type="ECO:0000256" key="1">
    <source>
        <dbReference type="ARBA" id="ARBA00022448"/>
    </source>
</evidence>
<sequence length="355" mass="39925">MALEVSIHKQLKDFSLDVEFSTDNGSLGILGASGCGKSMTLKCIAGIEKPDSGYIRLNGQTLFDSKARINLPPRKRNVGYLFQNYALFPTMTVRENIGISVSGPNKKDKVDTFLKRFQLEKLEKRYPSELSGGEQQRTALARMMIRSPKLLMFDEPFSALDAWLKDQLLRQFSNLFSEYTGDILIVSHNRDEIYQLSQRLAIMGNGTFITTGTTEDVFKNPRTVGGARLTGCKNISSVRKVDAHHYEAVDWGLTLYVGEPPLINPESVGIRAHDLIVRKETKGTQAAPNTFCLRCAEHMETPFEDIFLLTSDPSSAQPLWWKRAKTSAQKETYPTDTSYSVTLPEADLIWLEDRL</sequence>
<reference evidence="5" key="2">
    <citation type="journal article" date="2021" name="PeerJ">
        <title>Extensive microbial diversity within the chicken gut microbiome revealed by metagenomics and culture.</title>
        <authorList>
            <person name="Gilroy R."/>
            <person name="Ravi A."/>
            <person name="Getino M."/>
            <person name="Pursley I."/>
            <person name="Horton D.L."/>
            <person name="Alikhan N.F."/>
            <person name="Baker D."/>
            <person name="Gharbi K."/>
            <person name="Hall N."/>
            <person name="Watson M."/>
            <person name="Adriaenssens E.M."/>
            <person name="Foster-Nyarko E."/>
            <person name="Jarju S."/>
            <person name="Secka A."/>
            <person name="Antonio M."/>
            <person name="Oren A."/>
            <person name="Chaudhuri R.R."/>
            <person name="La Ragione R."/>
            <person name="Hildebrand F."/>
            <person name="Pallen M.J."/>
        </authorList>
    </citation>
    <scope>NUCLEOTIDE SEQUENCE</scope>
    <source>
        <strain evidence="5">CHK187-14744</strain>
    </source>
</reference>
<dbReference type="Proteomes" id="UP000824164">
    <property type="component" value="Unassembled WGS sequence"/>
</dbReference>
<dbReference type="PROSITE" id="PS50893">
    <property type="entry name" value="ABC_TRANSPORTER_2"/>
    <property type="match status" value="1"/>
</dbReference>